<name>A0ABR3NEE9_9TELE</name>
<reference evidence="1 2" key="1">
    <citation type="submission" date="2023-09" db="EMBL/GenBank/DDBJ databases">
        <authorList>
            <person name="Wang M."/>
        </authorList>
    </citation>
    <scope>NUCLEOTIDE SEQUENCE [LARGE SCALE GENOMIC DNA]</scope>
    <source>
        <strain evidence="1">GT-2023</strain>
        <tissue evidence="1">Liver</tissue>
    </source>
</reference>
<accession>A0ABR3NEE9</accession>
<sequence length="81" mass="9384">MFSEDKAVMETLDQIPAQQTLFNCFTGQTQLTYRSTVKYKFLHLLQHEICGSLVKSTASWVEKLPVRSRPDLCVTSEWWSV</sequence>
<protein>
    <submittedName>
        <fullName evidence="1">Uncharacterized protein</fullName>
    </submittedName>
</protein>
<evidence type="ECO:0000313" key="2">
    <source>
        <dbReference type="Proteomes" id="UP001558613"/>
    </source>
</evidence>
<keyword evidence="2" id="KW-1185">Reference proteome</keyword>
<dbReference type="Proteomes" id="UP001558613">
    <property type="component" value="Unassembled WGS sequence"/>
</dbReference>
<comment type="caution">
    <text evidence="1">The sequence shown here is derived from an EMBL/GenBank/DDBJ whole genome shotgun (WGS) entry which is preliminary data.</text>
</comment>
<evidence type="ECO:0000313" key="1">
    <source>
        <dbReference type="EMBL" id="KAL1275336.1"/>
    </source>
</evidence>
<gene>
    <name evidence="1" type="ORF">QQF64_034959</name>
</gene>
<proteinExistence type="predicted"/>
<dbReference type="EMBL" id="JAYMGO010000004">
    <property type="protein sequence ID" value="KAL1275336.1"/>
    <property type="molecule type" value="Genomic_DNA"/>
</dbReference>
<organism evidence="1 2">
    <name type="scientific">Cirrhinus molitorella</name>
    <name type="common">mud carp</name>
    <dbReference type="NCBI Taxonomy" id="172907"/>
    <lineage>
        <taxon>Eukaryota</taxon>
        <taxon>Metazoa</taxon>
        <taxon>Chordata</taxon>
        <taxon>Craniata</taxon>
        <taxon>Vertebrata</taxon>
        <taxon>Euteleostomi</taxon>
        <taxon>Actinopterygii</taxon>
        <taxon>Neopterygii</taxon>
        <taxon>Teleostei</taxon>
        <taxon>Ostariophysi</taxon>
        <taxon>Cypriniformes</taxon>
        <taxon>Cyprinidae</taxon>
        <taxon>Labeoninae</taxon>
        <taxon>Labeonini</taxon>
        <taxon>Cirrhinus</taxon>
    </lineage>
</organism>